<keyword evidence="1" id="KW-0059">Arsenical resistance</keyword>
<dbReference type="PANTHER" id="PTHR43428:SF1">
    <property type="entry name" value="ARSENATE REDUCTASE"/>
    <property type="match status" value="1"/>
</dbReference>
<evidence type="ECO:0000313" key="4">
    <source>
        <dbReference type="Proteomes" id="UP000050816"/>
    </source>
</evidence>
<dbReference type="PATRIC" id="fig|1423760.3.peg.397"/>
<dbReference type="Proteomes" id="UP000050816">
    <property type="component" value="Unassembled WGS sequence"/>
</dbReference>
<name>A0A0R1UBJ7_9LACO</name>
<protein>
    <recommendedName>
        <fullName evidence="2">Phosphotyrosine protein phosphatase I domain-containing protein</fullName>
    </recommendedName>
</protein>
<dbReference type="SMART" id="SM00226">
    <property type="entry name" value="LMWPc"/>
    <property type="match status" value="1"/>
</dbReference>
<evidence type="ECO:0000313" key="3">
    <source>
        <dbReference type="EMBL" id="KRL88435.1"/>
    </source>
</evidence>
<organism evidence="3 4">
    <name type="scientific">Limosilactobacillus ingluviei DSM 15946</name>
    <dbReference type="NCBI Taxonomy" id="1423760"/>
    <lineage>
        <taxon>Bacteria</taxon>
        <taxon>Bacillati</taxon>
        <taxon>Bacillota</taxon>
        <taxon>Bacilli</taxon>
        <taxon>Lactobacillales</taxon>
        <taxon>Lactobacillaceae</taxon>
        <taxon>Limosilactobacillus</taxon>
    </lineage>
</organism>
<evidence type="ECO:0000256" key="1">
    <source>
        <dbReference type="ARBA" id="ARBA00022849"/>
    </source>
</evidence>
<dbReference type="InterPro" id="IPR023485">
    <property type="entry name" value="Ptyr_pPase"/>
</dbReference>
<dbReference type="EMBL" id="AZFK01000077">
    <property type="protein sequence ID" value="KRL88435.1"/>
    <property type="molecule type" value="Genomic_DNA"/>
</dbReference>
<comment type="caution">
    <text evidence="3">The sequence shown here is derived from an EMBL/GenBank/DDBJ whole genome shotgun (WGS) entry which is preliminary data.</text>
</comment>
<feature type="domain" description="Phosphotyrosine protein phosphatase I" evidence="2">
    <location>
        <begin position="1"/>
        <end position="118"/>
    </location>
</feature>
<dbReference type="Gene3D" id="3.40.50.2300">
    <property type="match status" value="1"/>
</dbReference>
<dbReference type="SUPFAM" id="SSF52788">
    <property type="entry name" value="Phosphotyrosine protein phosphatases I"/>
    <property type="match status" value="1"/>
</dbReference>
<dbReference type="AlphaFoldDB" id="A0A0R1UBJ7"/>
<evidence type="ECO:0000259" key="2">
    <source>
        <dbReference type="SMART" id="SM00226"/>
    </source>
</evidence>
<reference evidence="3 4" key="1">
    <citation type="journal article" date="2015" name="Genome Announc.">
        <title>Expanding the biotechnology potential of lactobacilli through comparative genomics of 213 strains and associated genera.</title>
        <authorList>
            <person name="Sun Z."/>
            <person name="Harris H.M."/>
            <person name="McCann A."/>
            <person name="Guo C."/>
            <person name="Argimon S."/>
            <person name="Zhang W."/>
            <person name="Yang X."/>
            <person name="Jeffery I.B."/>
            <person name="Cooney J.C."/>
            <person name="Kagawa T.F."/>
            <person name="Liu W."/>
            <person name="Song Y."/>
            <person name="Salvetti E."/>
            <person name="Wrobel A."/>
            <person name="Rasinkangas P."/>
            <person name="Parkhill J."/>
            <person name="Rea M.C."/>
            <person name="O'Sullivan O."/>
            <person name="Ritari J."/>
            <person name="Douillard F.P."/>
            <person name="Paul Ross R."/>
            <person name="Yang R."/>
            <person name="Briner A.E."/>
            <person name="Felis G.E."/>
            <person name="de Vos W.M."/>
            <person name="Barrangou R."/>
            <person name="Klaenhammer T.R."/>
            <person name="Caufield P.W."/>
            <person name="Cui Y."/>
            <person name="Zhang H."/>
            <person name="O'Toole P.W."/>
        </authorList>
    </citation>
    <scope>NUCLEOTIDE SEQUENCE [LARGE SCALE GENOMIC DNA]</scope>
    <source>
        <strain evidence="3 4">DSM 15946</strain>
    </source>
</reference>
<dbReference type="InterPro" id="IPR036196">
    <property type="entry name" value="Ptyr_pPase_sf"/>
</dbReference>
<dbReference type="PANTHER" id="PTHR43428">
    <property type="entry name" value="ARSENATE REDUCTASE"/>
    <property type="match status" value="1"/>
</dbReference>
<dbReference type="CDD" id="cd16345">
    <property type="entry name" value="LMWP_ArsC"/>
    <property type="match status" value="1"/>
</dbReference>
<accession>A0A0R1UBJ7</accession>
<dbReference type="GO" id="GO:0046685">
    <property type="term" value="P:response to arsenic-containing substance"/>
    <property type="evidence" value="ECO:0007669"/>
    <property type="project" value="UniProtKB-KW"/>
</dbReference>
<sequence length="123" mass="13192">MAEGFAKADYPTVEVASAGTHPTTVNPLAQVVMAEVGIDLSSHHAKALDPVYFAQADVIVTLCGDARDHCPVIPASARHLHWDLADPAQATGSRAEQLTVFRRVRDQIKARVAELKTVVPIEA</sequence>
<dbReference type="Pfam" id="PF01451">
    <property type="entry name" value="LMWPc"/>
    <property type="match status" value="1"/>
</dbReference>
<proteinExistence type="predicted"/>
<gene>
    <name evidence="3" type="ORF">FC43_GL000378</name>
</gene>